<dbReference type="PANTHER" id="PTHR22946">
    <property type="entry name" value="DIENELACTONE HYDROLASE DOMAIN-CONTAINING PROTEIN-RELATED"/>
    <property type="match status" value="1"/>
</dbReference>
<evidence type="ECO:0000259" key="2">
    <source>
        <dbReference type="Pfam" id="PF00326"/>
    </source>
</evidence>
<evidence type="ECO:0000259" key="3">
    <source>
        <dbReference type="Pfam" id="PF12146"/>
    </source>
</evidence>
<organism evidence="4 5">
    <name type="scientific">Candidatus Gottesmanbacteria bacterium GW2011_GWA2_43_14</name>
    <dbReference type="NCBI Taxonomy" id="1618443"/>
    <lineage>
        <taxon>Bacteria</taxon>
        <taxon>Candidatus Gottesmaniibacteriota</taxon>
    </lineage>
</organism>
<proteinExistence type="predicted"/>
<keyword evidence="1" id="KW-0378">Hydrolase</keyword>
<dbReference type="EMBL" id="LCFP01000003">
    <property type="protein sequence ID" value="KKS98121.1"/>
    <property type="molecule type" value="Genomic_DNA"/>
</dbReference>
<dbReference type="Pfam" id="PF00326">
    <property type="entry name" value="Peptidase_S9"/>
    <property type="match status" value="1"/>
</dbReference>
<dbReference type="InterPro" id="IPR022742">
    <property type="entry name" value="Hydrolase_4"/>
</dbReference>
<dbReference type="Pfam" id="PF12146">
    <property type="entry name" value="Hydrolase_4"/>
    <property type="match status" value="1"/>
</dbReference>
<evidence type="ECO:0000313" key="4">
    <source>
        <dbReference type="EMBL" id="KKS98121.1"/>
    </source>
</evidence>
<dbReference type="InterPro" id="IPR001375">
    <property type="entry name" value="Peptidase_S9_cat"/>
</dbReference>
<evidence type="ECO:0000256" key="1">
    <source>
        <dbReference type="ARBA" id="ARBA00022801"/>
    </source>
</evidence>
<reference evidence="4 5" key="1">
    <citation type="journal article" date="2015" name="Nature">
        <title>rRNA introns, odd ribosomes, and small enigmatic genomes across a large radiation of phyla.</title>
        <authorList>
            <person name="Brown C.T."/>
            <person name="Hug L.A."/>
            <person name="Thomas B.C."/>
            <person name="Sharon I."/>
            <person name="Castelle C.J."/>
            <person name="Singh A."/>
            <person name="Wilkins M.J."/>
            <person name="Williams K.H."/>
            <person name="Banfield J.F."/>
        </authorList>
    </citation>
    <scope>NUCLEOTIDE SEQUENCE [LARGE SCALE GENOMIC DNA]</scope>
</reference>
<dbReference type="GO" id="GO:0008236">
    <property type="term" value="F:serine-type peptidase activity"/>
    <property type="evidence" value="ECO:0007669"/>
    <property type="project" value="InterPro"/>
</dbReference>
<gene>
    <name evidence="4" type="ORF">UV73_C0003G0063</name>
</gene>
<dbReference type="GO" id="GO:0052689">
    <property type="term" value="F:carboxylic ester hydrolase activity"/>
    <property type="evidence" value="ECO:0007669"/>
    <property type="project" value="UniProtKB-ARBA"/>
</dbReference>
<dbReference type="STRING" id="1618443.UV73_C0003G0063"/>
<protein>
    <recommendedName>
        <fullName evidence="6">Peptidase S9 prolyl oligopeptidase catalytic domain-containing protein</fullName>
    </recommendedName>
</protein>
<dbReference type="GO" id="GO:0006508">
    <property type="term" value="P:proteolysis"/>
    <property type="evidence" value="ECO:0007669"/>
    <property type="project" value="InterPro"/>
</dbReference>
<dbReference type="SUPFAM" id="SSF53474">
    <property type="entry name" value="alpha/beta-Hydrolases"/>
    <property type="match status" value="1"/>
</dbReference>
<comment type="caution">
    <text evidence="4">The sequence shown here is derived from an EMBL/GenBank/DDBJ whole genome shotgun (WGS) entry which is preliminary data.</text>
</comment>
<dbReference type="PANTHER" id="PTHR22946:SF9">
    <property type="entry name" value="POLYKETIDE TRANSFERASE AF380"/>
    <property type="match status" value="1"/>
</dbReference>
<feature type="domain" description="Peptidase S9 prolyl oligopeptidase catalytic" evidence="2">
    <location>
        <begin position="261"/>
        <end position="350"/>
    </location>
</feature>
<sequence length="352" mass="38295">MKKILIAVILIVTAGLLQAKITTKSQILSPATDMPQIQLDDQSPLEEAHVLSIASLRQQSFPGSEITIEETLPPGSNYKRYLTSYLSEGLKIFALLTIPNAEPPAAGFPAIIFNHGYIPPAQYRTTERYVAYTDAFSRNGYIVFKPDYRGHGSSEGNPAGAYGSNAYTIDVLNAASSIQKHPQVDAGKIGMWGHSMGGHITLRSMVVSKDIKAGVIWAGVVASYPDLVNNWRRRNPSATAVVSGAPVPAGGRRWRDQLAARYGAPEQNPDFWNSISANHYLSDISGPIQLHHGTADASVPVRFSLTLNKQMENAGRTVELFTYPGDDHNIAANLSTALNRSVAFFDKYLKAI</sequence>
<dbReference type="InterPro" id="IPR050261">
    <property type="entry name" value="FrsA_esterase"/>
</dbReference>
<name>A0A0G1FSZ2_9BACT</name>
<dbReference type="AlphaFoldDB" id="A0A0G1FSZ2"/>
<dbReference type="InterPro" id="IPR029058">
    <property type="entry name" value="AB_hydrolase_fold"/>
</dbReference>
<feature type="domain" description="Serine aminopeptidase S33" evidence="3">
    <location>
        <begin position="112"/>
        <end position="225"/>
    </location>
</feature>
<evidence type="ECO:0000313" key="5">
    <source>
        <dbReference type="Proteomes" id="UP000034894"/>
    </source>
</evidence>
<evidence type="ECO:0008006" key="6">
    <source>
        <dbReference type="Google" id="ProtNLM"/>
    </source>
</evidence>
<dbReference type="Gene3D" id="3.40.50.1820">
    <property type="entry name" value="alpha/beta hydrolase"/>
    <property type="match status" value="1"/>
</dbReference>
<dbReference type="Proteomes" id="UP000034894">
    <property type="component" value="Unassembled WGS sequence"/>
</dbReference>
<accession>A0A0G1FSZ2</accession>
<dbReference type="PATRIC" id="fig|1618443.3.peg.509"/>